<dbReference type="RefSeq" id="XP_009540255.1">
    <property type="nucleotide sequence ID" value="XM_009541960.1"/>
</dbReference>
<dbReference type="EMBL" id="KI925454">
    <property type="protein sequence ID" value="ETW87791.1"/>
    <property type="molecule type" value="Genomic_DNA"/>
</dbReference>
<organism evidence="1 2">
    <name type="scientific">Heterobasidion irregulare (strain TC 32-1)</name>
    <dbReference type="NCBI Taxonomy" id="747525"/>
    <lineage>
        <taxon>Eukaryota</taxon>
        <taxon>Fungi</taxon>
        <taxon>Dikarya</taxon>
        <taxon>Basidiomycota</taxon>
        <taxon>Agaricomycotina</taxon>
        <taxon>Agaricomycetes</taxon>
        <taxon>Russulales</taxon>
        <taxon>Bondarzewiaceae</taxon>
        <taxon>Heterobasidion</taxon>
        <taxon>Heterobasidion annosum species complex</taxon>
    </lineage>
</organism>
<feature type="non-terminal residue" evidence="1">
    <location>
        <position position="64"/>
    </location>
</feature>
<dbReference type="KEGG" id="hir:HETIRDRAFT_14766"/>
<dbReference type="OrthoDB" id="2273864at2759"/>
<protein>
    <submittedName>
        <fullName evidence="1">Uncharacterized protein</fullName>
    </submittedName>
</protein>
<dbReference type="HOGENOM" id="CLU_000384_29_5_1"/>
<dbReference type="Proteomes" id="UP000030671">
    <property type="component" value="Unassembled WGS sequence"/>
</dbReference>
<reference evidence="1 2" key="1">
    <citation type="journal article" date="2012" name="New Phytol.">
        <title>Insight into trade-off between wood decay and parasitism from the genome of a fungal forest pathogen.</title>
        <authorList>
            <person name="Olson A."/>
            <person name="Aerts A."/>
            <person name="Asiegbu F."/>
            <person name="Belbahri L."/>
            <person name="Bouzid O."/>
            <person name="Broberg A."/>
            <person name="Canback B."/>
            <person name="Coutinho P.M."/>
            <person name="Cullen D."/>
            <person name="Dalman K."/>
            <person name="Deflorio G."/>
            <person name="van Diepen L.T."/>
            <person name="Dunand C."/>
            <person name="Duplessis S."/>
            <person name="Durling M."/>
            <person name="Gonthier P."/>
            <person name="Grimwood J."/>
            <person name="Fossdal C.G."/>
            <person name="Hansson D."/>
            <person name="Henrissat B."/>
            <person name="Hietala A."/>
            <person name="Himmelstrand K."/>
            <person name="Hoffmeister D."/>
            <person name="Hogberg N."/>
            <person name="James T.Y."/>
            <person name="Karlsson M."/>
            <person name="Kohler A."/>
            <person name="Kues U."/>
            <person name="Lee Y.H."/>
            <person name="Lin Y.C."/>
            <person name="Lind M."/>
            <person name="Lindquist E."/>
            <person name="Lombard V."/>
            <person name="Lucas S."/>
            <person name="Lunden K."/>
            <person name="Morin E."/>
            <person name="Murat C."/>
            <person name="Park J."/>
            <person name="Raffaello T."/>
            <person name="Rouze P."/>
            <person name="Salamov A."/>
            <person name="Schmutz J."/>
            <person name="Solheim H."/>
            <person name="Stahlberg J."/>
            <person name="Velez H."/>
            <person name="de Vries R.P."/>
            <person name="Wiebenga A."/>
            <person name="Woodward S."/>
            <person name="Yakovlev I."/>
            <person name="Garbelotto M."/>
            <person name="Martin F."/>
            <person name="Grigoriev I.V."/>
            <person name="Stenlid J."/>
        </authorList>
    </citation>
    <scope>NUCLEOTIDE SEQUENCE [LARGE SCALE GENOMIC DNA]</scope>
    <source>
        <strain evidence="1 2">TC 32-1</strain>
    </source>
</reference>
<dbReference type="AlphaFoldDB" id="W4KRW8"/>
<name>W4KRW8_HETIT</name>
<evidence type="ECO:0000313" key="2">
    <source>
        <dbReference type="Proteomes" id="UP000030671"/>
    </source>
</evidence>
<sequence length="64" mass="7267">NMPWCFISMDFVINLSKSKSFNSINVVVDQGLSKGIIITLCKKTITVEEMTSLFQNNIFNRHGL</sequence>
<keyword evidence="2" id="KW-1185">Reference proteome</keyword>
<proteinExistence type="predicted"/>
<accession>W4KRW8</accession>
<dbReference type="InParanoid" id="W4KRW8"/>
<gene>
    <name evidence="1" type="ORF">HETIRDRAFT_14766</name>
</gene>
<evidence type="ECO:0000313" key="1">
    <source>
        <dbReference type="EMBL" id="ETW87791.1"/>
    </source>
</evidence>
<feature type="non-terminal residue" evidence="1">
    <location>
        <position position="1"/>
    </location>
</feature>
<dbReference type="GeneID" id="20667217"/>